<dbReference type="NCBIfam" id="NF004790">
    <property type="entry name" value="PRK06136.1"/>
    <property type="match status" value="1"/>
</dbReference>
<dbReference type="Proteomes" id="UP000015216">
    <property type="component" value="Chromosome"/>
</dbReference>
<dbReference type="InterPro" id="IPR050161">
    <property type="entry name" value="Siro_Cobalamin_biosynth"/>
</dbReference>
<dbReference type="InterPro" id="IPR014777">
    <property type="entry name" value="4pyrrole_Mease_sub1"/>
</dbReference>
<gene>
    <name evidence="10" type="ORF">SSDC_01700</name>
</gene>
<dbReference type="AlphaFoldDB" id="S5R489"/>
<keyword evidence="11" id="KW-1185">Reference proteome</keyword>
<dbReference type="InterPro" id="IPR014776">
    <property type="entry name" value="4pyrrole_Mease_sub2"/>
</dbReference>
<proteinExistence type="inferred from homology"/>
<reference evidence="10 11" key="1">
    <citation type="journal article" date="2013" name="Curr. Biol.">
        <title>Defensive bacteriome symbiont with a drastically reduced genome.</title>
        <authorList>
            <person name="Nakabachi A."/>
            <person name="Ueoka R."/>
            <person name="Oshima K."/>
            <person name="Teta R."/>
            <person name="Mangoni A."/>
            <person name="Gurgui M."/>
            <person name="Oldham N.J."/>
            <person name="van Echten-Deckert G."/>
            <person name="Okamura K."/>
            <person name="Yamamoto K."/>
            <person name="Inoue H."/>
            <person name="Ohkuma M."/>
            <person name="Hongoh Y."/>
            <person name="Miyagishima S.Y."/>
            <person name="Hattori M."/>
            <person name="Piel J."/>
            <person name="Fukatsu T."/>
        </authorList>
    </citation>
    <scope>NUCLEOTIDE SEQUENCE [LARGE SCALE GENOMIC DNA]</scope>
    <source>
        <strain evidence="10 11">DC</strain>
    </source>
</reference>
<dbReference type="PANTHER" id="PTHR45790">
    <property type="entry name" value="SIROHEME SYNTHASE-RELATED"/>
    <property type="match status" value="1"/>
</dbReference>
<dbReference type="OrthoDB" id="9815856at2"/>
<sequence>MGIVYIIGAGPGAADLITVRGARLLKKADVVLYDALITNELLMLCPKAKHIFVGKRFKKHSIAQYIINRIIVKCAFKYNLVVRLKGGDPMLFGRTDEELNALKKYNIKVKVIPGITAALAAASESKQSLTKRNISRSVVLFTSSTMLKNNYLKNIPISDTLVEYMGGNNIFLTAKKLLKLGFLPTTPVIVVENCSLSNQKITRLILLDLKKKIFQFEKPVLFMIGKSLKSHY</sequence>
<evidence type="ECO:0000256" key="4">
    <source>
        <dbReference type="ARBA" id="ARBA00022679"/>
    </source>
</evidence>
<dbReference type="PATRIC" id="fig|669502.6.peg.329"/>
<dbReference type="GO" id="GO:0004851">
    <property type="term" value="F:uroporphyrin-III C-methyltransferase activity"/>
    <property type="evidence" value="ECO:0007669"/>
    <property type="project" value="UniProtKB-EC"/>
</dbReference>
<evidence type="ECO:0000313" key="11">
    <source>
        <dbReference type="Proteomes" id="UP000015216"/>
    </source>
</evidence>
<comment type="pathway">
    <text evidence="7">Porphyrin-containing compound metabolism; siroheme biosynthesis; precorrin-2 from uroporphyrinogen III: step 1/1.</text>
</comment>
<keyword evidence="3 8" id="KW-0489">Methyltransferase</keyword>
<dbReference type="InterPro" id="IPR006366">
    <property type="entry name" value="CobA/CysG_C"/>
</dbReference>
<dbReference type="PROSITE" id="PS00839">
    <property type="entry name" value="SUMT_1"/>
    <property type="match status" value="1"/>
</dbReference>
<dbReference type="GeneID" id="301553210"/>
<dbReference type="UniPathway" id="UPA00262">
    <property type="reaction ID" value="UER00211"/>
</dbReference>
<dbReference type="GO" id="GO:0019354">
    <property type="term" value="P:siroheme biosynthetic process"/>
    <property type="evidence" value="ECO:0007669"/>
    <property type="project" value="UniProtKB-UniPathway"/>
</dbReference>
<protein>
    <recommendedName>
        <fullName evidence="2">uroporphyrinogen-III C-methyltransferase</fullName>
        <ecNumber evidence="2">2.1.1.107</ecNumber>
    </recommendedName>
</protein>
<dbReference type="HOGENOM" id="CLU_011276_7_0_4"/>
<dbReference type="EC" id="2.1.1.107" evidence="2"/>
<evidence type="ECO:0000256" key="3">
    <source>
        <dbReference type="ARBA" id="ARBA00022603"/>
    </source>
</evidence>
<dbReference type="Gene3D" id="3.40.1010.10">
    <property type="entry name" value="Cobalt-precorrin-4 Transmethylase, Domain 1"/>
    <property type="match status" value="1"/>
</dbReference>
<evidence type="ECO:0000256" key="6">
    <source>
        <dbReference type="ARBA" id="ARBA00023244"/>
    </source>
</evidence>
<dbReference type="PROSITE" id="PS00840">
    <property type="entry name" value="SUMT_2"/>
    <property type="match status" value="1"/>
</dbReference>
<dbReference type="STRING" id="669502.SSDC_01700"/>
<evidence type="ECO:0000256" key="2">
    <source>
        <dbReference type="ARBA" id="ARBA00012162"/>
    </source>
</evidence>
<comment type="similarity">
    <text evidence="1 8">Belongs to the precorrin methyltransferase family.</text>
</comment>
<feature type="domain" description="Tetrapyrrole methylase" evidence="9">
    <location>
        <begin position="4"/>
        <end position="203"/>
    </location>
</feature>
<dbReference type="NCBIfam" id="TIGR01469">
    <property type="entry name" value="cobA_cysG_Cterm"/>
    <property type="match status" value="1"/>
</dbReference>
<accession>S5R489</accession>
<dbReference type="PANTHER" id="PTHR45790:SF3">
    <property type="entry name" value="S-ADENOSYL-L-METHIONINE-DEPENDENT UROPORPHYRINOGEN III METHYLTRANSFERASE, CHLOROPLASTIC"/>
    <property type="match status" value="1"/>
</dbReference>
<evidence type="ECO:0000256" key="8">
    <source>
        <dbReference type="RuleBase" id="RU003960"/>
    </source>
</evidence>
<dbReference type="Pfam" id="PF00590">
    <property type="entry name" value="TP_methylase"/>
    <property type="match status" value="1"/>
</dbReference>
<keyword evidence="6" id="KW-0627">Porphyrin biosynthesis</keyword>
<dbReference type="RefSeq" id="WP_020915599.1">
    <property type="nucleotide sequence ID" value="NC_021885.1"/>
</dbReference>
<dbReference type="InterPro" id="IPR000878">
    <property type="entry name" value="4pyrrol_Mease"/>
</dbReference>
<dbReference type="KEGG" id="ssdc:SSDC_01700"/>
<evidence type="ECO:0000256" key="7">
    <source>
        <dbReference type="ARBA" id="ARBA00025705"/>
    </source>
</evidence>
<evidence type="ECO:0000259" key="9">
    <source>
        <dbReference type="Pfam" id="PF00590"/>
    </source>
</evidence>
<dbReference type="GO" id="GO:0032259">
    <property type="term" value="P:methylation"/>
    <property type="evidence" value="ECO:0007669"/>
    <property type="project" value="UniProtKB-KW"/>
</dbReference>
<keyword evidence="4 8" id="KW-0808">Transferase</keyword>
<dbReference type="eggNOG" id="COG0007">
    <property type="taxonomic scope" value="Bacteria"/>
</dbReference>
<dbReference type="FunFam" id="3.40.1010.10:FF:000001">
    <property type="entry name" value="Siroheme synthase"/>
    <property type="match status" value="1"/>
</dbReference>
<name>S5R489_9PROT</name>
<keyword evidence="5" id="KW-0949">S-adenosyl-L-methionine</keyword>
<evidence type="ECO:0000256" key="1">
    <source>
        <dbReference type="ARBA" id="ARBA00005879"/>
    </source>
</evidence>
<dbReference type="EMBL" id="CP003468">
    <property type="protein sequence ID" value="AGS07024.1"/>
    <property type="molecule type" value="Genomic_DNA"/>
</dbReference>
<dbReference type="CDD" id="cd11642">
    <property type="entry name" value="SUMT"/>
    <property type="match status" value="1"/>
</dbReference>
<dbReference type="SUPFAM" id="SSF53790">
    <property type="entry name" value="Tetrapyrrole methylase"/>
    <property type="match status" value="1"/>
</dbReference>
<dbReference type="Gene3D" id="3.30.950.10">
    <property type="entry name" value="Methyltransferase, Cobalt-precorrin-4 Transmethylase, Domain 2"/>
    <property type="match status" value="1"/>
</dbReference>
<organism evidence="10 11">
    <name type="scientific">Candidatus Profftella armatura</name>
    <dbReference type="NCBI Taxonomy" id="669502"/>
    <lineage>
        <taxon>Bacteria</taxon>
        <taxon>Pseudomonadati</taxon>
        <taxon>Pseudomonadota</taxon>
        <taxon>Betaproteobacteria</taxon>
        <taxon>Candidatus Profftella</taxon>
    </lineage>
</organism>
<evidence type="ECO:0000313" key="10">
    <source>
        <dbReference type="EMBL" id="AGS07024.1"/>
    </source>
</evidence>
<dbReference type="InterPro" id="IPR035996">
    <property type="entry name" value="4pyrrol_Methylase_sf"/>
</dbReference>
<dbReference type="InterPro" id="IPR003043">
    <property type="entry name" value="Uropor_MeTrfase_CS"/>
</dbReference>
<evidence type="ECO:0000256" key="5">
    <source>
        <dbReference type="ARBA" id="ARBA00022691"/>
    </source>
</evidence>